<name>A0A8H6VGZ4_9PEZI</name>
<proteinExistence type="predicted"/>
<dbReference type="EMBL" id="JABCIY010000160">
    <property type="protein sequence ID" value="KAF7191140.1"/>
    <property type="molecule type" value="Genomic_DNA"/>
</dbReference>
<keyword evidence="2" id="KW-1185">Reference proteome</keyword>
<protein>
    <submittedName>
        <fullName evidence="1">Uncharacterized protein</fullName>
    </submittedName>
</protein>
<dbReference type="Proteomes" id="UP000660729">
    <property type="component" value="Unassembled WGS sequence"/>
</dbReference>
<comment type="caution">
    <text evidence="1">The sequence shown here is derived from an EMBL/GenBank/DDBJ whole genome shotgun (WGS) entry which is preliminary data.</text>
</comment>
<accession>A0A8H6VGZ4</accession>
<gene>
    <name evidence="1" type="ORF">HII31_07500</name>
</gene>
<sequence length="184" mass="20476">MAINAANKVFDMPELLENILLEVALIRTKENPVNETAIAEGRLGTTGHVDLFPLQRVSKTFKATMESSPVLRREMYGARTTTALESDRVHQQDANYHMGWTVAAAAGSRAQEAFGKSFHGKKEYQSWENVVFLGNDQPATHVNFLFGEWQTWVQPGSTLGDVYAAFEKKGLIGTIKRCACCHKD</sequence>
<dbReference type="OrthoDB" id="3646781at2759"/>
<evidence type="ECO:0000313" key="1">
    <source>
        <dbReference type="EMBL" id="KAF7191140.1"/>
    </source>
</evidence>
<evidence type="ECO:0000313" key="2">
    <source>
        <dbReference type="Proteomes" id="UP000660729"/>
    </source>
</evidence>
<reference evidence="1" key="1">
    <citation type="submission" date="2020-04" db="EMBL/GenBank/DDBJ databases">
        <title>Draft genome resource of the tomato pathogen Pseudocercospora fuligena.</title>
        <authorList>
            <person name="Zaccaron A."/>
        </authorList>
    </citation>
    <scope>NUCLEOTIDE SEQUENCE</scope>
    <source>
        <strain evidence="1">PF001</strain>
    </source>
</reference>
<dbReference type="AlphaFoldDB" id="A0A8H6VGZ4"/>
<organism evidence="1 2">
    <name type="scientific">Pseudocercospora fuligena</name>
    <dbReference type="NCBI Taxonomy" id="685502"/>
    <lineage>
        <taxon>Eukaryota</taxon>
        <taxon>Fungi</taxon>
        <taxon>Dikarya</taxon>
        <taxon>Ascomycota</taxon>
        <taxon>Pezizomycotina</taxon>
        <taxon>Dothideomycetes</taxon>
        <taxon>Dothideomycetidae</taxon>
        <taxon>Mycosphaerellales</taxon>
        <taxon>Mycosphaerellaceae</taxon>
        <taxon>Pseudocercospora</taxon>
    </lineage>
</organism>